<protein>
    <submittedName>
        <fullName evidence="2">Carotenoid biosynthesis protein</fullName>
    </submittedName>
</protein>
<keyword evidence="3" id="KW-1185">Reference proteome</keyword>
<evidence type="ECO:0000313" key="3">
    <source>
        <dbReference type="Proteomes" id="UP000509241"/>
    </source>
</evidence>
<name>A0A7D5KRE0_9EURY</name>
<sequence length="156" mass="16704">MSQDRLFAGSAVAIGVLSMTHAAFTWPTATTLAFFGGGVLIAFVGEATAINLGWLDHHIGPTVIGVPVYVLFGWTGTIYVAFRISLLVTDGWMAVVTAGVLATTYDVLTDHQGVANGYWTYTDDLPGPRYRGVPWWNFVGWFTISCLTAALAVTVA</sequence>
<dbReference type="AlphaFoldDB" id="A0A7D5KRE0"/>
<keyword evidence="1" id="KW-0812">Transmembrane</keyword>
<dbReference type="OrthoDB" id="107798at2157"/>
<feature type="transmembrane region" description="Helical" evidence="1">
    <location>
        <begin position="62"/>
        <end position="82"/>
    </location>
</feature>
<dbReference type="EMBL" id="CP058601">
    <property type="protein sequence ID" value="QLG49257.1"/>
    <property type="molecule type" value="Genomic_DNA"/>
</dbReference>
<feature type="transmembrane region" description="Helical" evidence="1">
    <location>
        <begin position="32"/>
        <end position="55"/>
    </location>
</feature>
<dbReference type="RefSeq" id="WP_179260992.1">
    <property type="nucleotide sequence ID" value="NZ_CP058601.1"/>
</dbReference>
<evidence type="ECO:0000313" key="2">
    <source>
        <dbReference type="EMBL" id="QLG49257.1"/>
    </source>
</evidence>
<dbReference type="InterPro" id="IPR007354">
    <property type="entry name" value="CruF-like"/>
</dbReference>
<gene>
    <name evidence="2" type="ORF">HYG82_10505</name>
</gene>
<evidence type="ECO:0000256" key="1">
    <source>
        <dbReference type="SAM" id="Phobius"/>
    </source>
</evidence>
<accession>A0A7D5KRE0</accession>
<dbReference type="GeneID" id="56033726"/>
<feature type="transmembrane region" description="Helical" evidence="1">
    <location>
        <begin position="135"/>
        <end position="155"/>
    </location>
</feature>
<organism evidence="2 3">
    <name type="scientific">Natrinema halophilum</name>
    <dbReference type="NCBI Taxonomy" id="1699371"/>
    <lineage>
        <taxon>Archaea</taxon>
        <taxon>Methanobacteriati</taxon>
        <taxon>Methanobacteriota</taxon>
        <taxon>Stenosarchaea group</taxon>
        <taxon>Halobacteria</taxon>
        <taxon>Halobacteriales</taxon>
        <taxon>Natrialbaceae</taxon>
        <taxon>Natrinema</taxon>
    </lineage>
</organism>
<keyword evidence="1" id="KW-0472">Membrane</keyword>
<keyword evidence="1" id="KW-1133">Transmembrane helix</keyword>
<dbReference type="Pfam" id="PF04240">
    <property type="entry name" value="Caroten_synth"/>
    <property type="match status" value="1"/>
</dbReference>
<dbReference type="KEGG" id="haly:HYG82_10505"/>
<reference evidence="2 3" key="1">
    <citation type="submission" date="2020-07" db="EMBL/GenBank/DDBJ databases">
        <authorList>
            <person name="Cui H."/>
        </authorList>
    </citation>
    <scope>NUCLEOTIDE SEQUENCE [LARGE SCALE GENOMIC DNA]</scope>
    <source>
        <strain evidence="2 3">YPL8</strain>
    </source>
</reference>
<dbReference type="Proteomes" id="UP000509241">
    <property type="component" value="Chromosome"/>
</dbReference>
<proteinExistence type="predicted"/>